<evidence type="ECO:0000256" key="7">
    <source>
        <dbReference type="ARBA" id="ARBA00022729"/>
    </source>
</evidence>
<keyword evidence="11" id="KW-0961">Cell wall biogenesis/degradation</keyword>
<dbReference type="InterPro" id="IPR012338">
    <property type="entry name" value="Beta-lactam/transpept-like"/>
</dbReference>
<dbReference type="SUPFAM" id="SSF69189">
    <property type="entry name" value="Penicillin-binding protein associated domain"/>
    <property type="match status" value="1"/>
</dbReference>
<organism evidence="18 19">
    <name type="scientific">Paracidovorax wautersii</name>
    <dbReference type="NCBI Taxonomy" id="1177982"/>
    <lineage>
        <taxon>Bacteria</taxon>
        <taxon>Pseudomonadati</taxon>
        <taxon>Pseudomonadota</taxon>
        <taxon>Betaproteobacteria</taxon>
        <taxon>Burkholderiales</taxon>
        <taxon>Comamonadaceae</taxon>
        <taxon>Paracidovorax</taxon>
    </lineage>
</organism>
<evidence type="ECO:0000256" key="14">
    <source>
        <dbReference type="PIRSR" id="PIRSR618044-2"/>
    </source>
</evidence>
<feature type="domain" description="Peptidase S11 D-Ala-D-Ala carboxypeptidase A C-terminal" evidence="17">
    <location>
        <begin position="279"/>
        <end position="369"/>
    </location>
</feature>
<evidence type="ECO:0000256" key="13">
    <source>
        <dbReference type="PIRSR" id="PIRSR618044-1"/>
    </source>
</evidence>
<evidence type="ECO:0000256" key="11">
    <source>
        <dbReference type="ARBA" id="ARBA00023316"/>
    </source>
</evidence>
<keyword evidence="19" id="KW-1185">Reference proteome</keyword>
<sequence>MPSLRNLVGAALLAPAVLWAQVQAPQPPEIAARNYLLLDVTANQVLAAKDIDAPVEQASLTKLMSAYLVFDALRAKKITLDQKLPVSVRAWKMPGSRMFIDPKMQVPVEDLIKGMIVQSGNDATMALAEGVGGTAENFVKLMNDQAQALGMKNTAYKNPEGLTEPGHVTTARDLSILATRLMKDFPEYMHYYATKHYAYPGTPPSNGNNRNALLFRDPTVDGLKTGHTAAAGYCLVATAKREFPNVGQRRLLSIVLGTASESARANESQKLLNWGYTAFDAVKLFDAGQPVATPAVWKGKQNTLKIGRPEAIVVTVPSGSAGKVTTQIVRQDPLVAPFTQGQSVGTLKVSLGEQQIAEVPLVALEPVEQAGIFGRAWDAIRLWIK</sequence>
<evidence type="ECO:0000259" key="17">
    <source>
        <dbReference type="SMART" id="SM00936"/>
    </source>
</evidence>
<feature type="active site" evidence="13">
    <location>
        <position position="119"/>
    </location>
</feature>
<name>A0A1I2GN85_9BURK</name>
<evidence type="ECO:0000256" key="5">
    <source>
        <dbReference type="ARBA" id="ARBA00022645"/>
    </source>
</evidence>
<evidence type="ECO:0000256" key="3">
    <source>
        <dbReference type="ARBA" id="ARBA00007164"/>
    </source>
</evidence>
<dbReference type="EMBL" id="FONX01000016">
    <property type="protein sequence ID" value="SFF19045.1"/>
    <property type="molecule type" value="Genomic_DNA"/>
</dbReference>
<dbReference type="InterPro" id="IPR001967">
    <property type="entry name" value="Peptidase_S11_N"/>
</dbReference>
<evidence type="ECO:0000313" key="18">
    <source>
        <dbReference type="EMBL" id="SFF19045.1"/>
    </source>
</evidence>
<dbReference type="Pfam" id="PF00768">
    <property type="entry name" value="Peptidase_S11"/>
    <property type="match status" value="1"/>
</dbReference>
<dbReference type="GO" id="GO:0006508">
    <property type="term" value="P:proteolysis"/>
    <property type="evidence" value="ECO:0007669"/>
    <property type="project" value="UniProtKB-KW"/>
</dbReference>
<comment type="similarity">
    <text evidence="3 15">Belongs to the peptidase S11 family.</text>
</comment>
<evidence type="ECO:0000256" key="16">
    <source>
        <dbReference type="SAM" id="SignalP"/>
    </source>
</evidence>
<dbReference type="InterPro" id="IPR015956">
    <property type="entry name" value="Peniciliin-bd_prot_C_sf"/>
</dbReference>
<evidence type="ECO:0000256" key="10">
    <source>
        <dbReference type="ARBA" id="ARBA00022984"/>
    </source>
</evidence>
<dbReference type="OrthoDB" id="9795979at2"/>
<evidence type="ECO:0000256" key="4">
    <source>
        <dbReference type="ARBA" id="ARBA00012448"/>
    </source>
</evidence>
<evidence type="ECO:0000256" key="1">
    <source>
        <dbReference type="ARBA" id="ARBA00003217"/>
    </source>
</evidence>
<dbReference type="EC" id="3.4.16.4" evidence="4"/>
<dbReference type="AlphaFoldDB" id="A0A1I2GN85"/>
<evidence type="ECO:0000313" key="19">
    <source>
        <dbReference type="Proteomes" id="UP000199119"/>
    </source>
</evidence>
<feature type="active site" description="Proton acceptor" evidence="13">
    <location>
        <position position="62"/>
    </location>
</feature>
<keyword evidence="6" id="KW-0645">Protease</keyword>
<dbReference type="SMART" id="SM00936">
    <property type="entry name" value="PBP5_C"/>
    <property type="match status" value="1"/>
</dbReference>
<evidence type="ECO:0000256" key="8">
    <source>
        <dbReference type="ARBA" id="ARBA00022801"/>
    </source>
</evidence>
<dbReference type="InterPro" id="IPR018044">
    <property type="entry name" value="Peptidase_S11"/>
</dbReference>
<dbReference type="STRING" id="1177982.SAMN04489711_1165"/>
<dbReference type="InterPro" id="IPR037167">
    <property type="entry name" value="Peptidase_S11_C_sf"/>
</dbReference>
<dbReference type="PRINTS" id="PR00725">
    <property type="entry name" value="DADACBPTASE1"/>
</dbReference>
<evidence type="ECO:0000256" key="12">
    <source>
        <dbReference type="ARBA" id="ARBA00034000"/>
    </source>
</evidence>
<keyword evidence="7 16" id="KW-0732">Signal</keyword>
<dbReference type="SUPFAM" id="SSF56601">
    <property type="entry name" value="beta-lactamase/transpeptidase-like"/>
    <property type="match status" value="1"/>
</dbReference>
<dbReference type="Gene3D" id="2.60.410.10">
    <property type="entry name" value="D-Ala-D-Ala carboxypeptidase, C-terminal domain"/>
    <property type="match status" value="1"/>
</dbReference>
<reference evidence="19" key="1">
    <citation type="submission" date="2016-10" db="EMBL/GenBank/DDBJ databases">
        <authorList>
            <person name="Varghese N."/>
            <person name="Submissions S."/>
        </authorList>
    </citation>
    <scope>NUCLEOTIDE SEQUENCE [LARGE SCALE GENOMIC DNA]</scope>
    <source>
        <strain evidence="19">DSM 27981</strain>
    </source>
</reference>
<keyword evidence="5" id="KW-0121">Carboxypeptidase</keyword>
<comment type="pathway">
    <text evidence="2">Cell wall biogenesis; peptidoglycan biosynthesis.</text>
</comment>
<keyword evidence="8" id="KW-0378">Hydrolase</keyword>
<feature type="active site" description="Acyl-ester intermediate" evidence="13">
    <location>
        <position position="59"/>
    </location>
</feature>
<evidence type="ECO:0000256" key="15">
    <source>
        <dbReference type="RuleBase" id="RU004016"/>
    </source>
</evidence>
<feature type="chain" id="PRO_5011681350" description="serine-type D-Ala-D-Ala carboxypeptidase" evidence="16">
    <location>
        <begin position="21"/>
        <end position="385"/>
    </location>
</feature>
<evidence type="ECO:0000256" key="6">
    <source>
        <dbReference type="ARBA" id="ARBA00022670"/>
    </source>
</evidence>
<dbReference type="RefSeq" id="WP_092941156.1">
    <property type="nucleotide sequence ID" value="NZ_FONX01000016.1"/>
</dbReference>
<dbReference type="PANTHER" id="PTHR21581">
    <property type="entry name" value="D-ALANYL-D-ALANINE CARBOXYPEPTIDASE"/>
    <property type="match status" value="1"/>
</dbReference>
<feature type="signal peptide" evidence="16">
    <location>
        <begin position="1"/>
        <end position="20"/>
    </location>
</feature>
<comment type="function">
    <text evidence="1">Removes C-terminal D-alanyl residues from sugar-peptide cell wall precursors.</text>
</comment>
<dbReference type="GO" id="GO:0009002">
    <property type="term" value="F:serine-type D-Ala-D-Ala carboxypeptidase activity"/>
    <property type="evidence" value="ECO:0007669"/>
    <property type="project" value="UniProtKB-EC"/>
</dbReference>
<feature type="binding site" evidence="14">
    <location>
        <position position="224"/>
    </location>
    <ligand>
        <name>substrate</name>
    </ligand>
</feature>
<gene>
    <name evidence="18" type="ORF">SAMN04489711_1165</name>
</gene>
<dbReference type="GO" id="GO:0008360">
    <property type="term" value="P:regulation of cell shape"/>
    <property type="evidence" value="ECO:0007669"/>
    <property type="project" value="UniProtKB-KW"/>
</dbReference>
<evidence type="ECO:0000256" key="2">
    <source>
        <dbReference type="ARBA" id="ARBA00004752"/>
    </source>
</evidence>
<dbReference type="GO" id="GO:0071555">
    <property type="term" value="P:cell wall organization"/>
    <property type="evidence" value="ECO:0007669"/>
    <property type="project" value="UniProtKB-KW"/>
</dbReference>
<keyword evidence="9" id="KW-0133">Cell shape</keyword>
<keyword evidence="10" id="KW-0573">Peptidoglycan synthesis</keyword>
<accession>A0A1I2GN85</accession>
<dbReference type="Pfam" id="PF07943">
    <property type="entry name" value="PBP5_C"/>
    <property type="match status" value="1"/>
</dbReference>
<dbReference type="Proteomes" id="UP000199119">
    <property type="component" value="Unassembled WGS sequence"/>
</dbReference>
<protein>
    <recommendedName>
        <fullName evidence="4">serine-type D-Ala-D-Ala carboxypeptidase</fullName>
        <ecNumber evidence="4">3.4.16.4</ecNumber>
    </recommendedName>
</protein>
<comment type="catalytic activity">
    <reaction evidence="12">
        <text>Preferential cleavage: (Ac)2-L-Lys-D-Ala-|-D-Ala. Also transpeptidation of peptidyl-alanyl moieties that are N-acyl substituents of D-alanine.</text>
        <dbReference type="EC" id="3.4.16.4"/>
    </reaction>
</comment>
<dbReference type="InterPro" id="IPR012907">
    <property type="entry name" value="Peptidase_S11_C"/>
</dbReference>
<dbReference type="Gene3D" id="3.40.710.10">
    <property type="entry name" value="DD-peptidase/beta-lactamase superfamily"/>
    <property type="match status" value="1"/>
</dbReference>
<dbReference type="GO" id="GO:0009252">
    <property type="term" value="P:peptidoglycan biosynthetic process"/>
    <property type="evidence" value="ECO:0007669"/>
    <property type="project" value="UniProtKB-UniPathway"/>
</dbReference>
<dbReference type="PANTHER" id="PTHR21581:SF6">
    <property type="entry name" value="TRAFFICKING PROTEIN PARTICLE COMPLEX SUBUNIT 12"/>
    <property type="match status" value="1"/>
</dbReference>
<dbReference type="UniPathway" id="UPA00219"/>
<proteinExistence type="inferred from homology"/>
<evidence type="ECO:0000256" key="9">
    <source>
        <dbReference type="ARBA" id="ARBA00022960"/>
    </source>
</evidence>